<name>A0A1X7UEM3_AMPQE</name>
<evidence type="ECO:0000256" key="1">
    <source>
        <dbReference type="ARBA" id="ARBA00002404"/>
    </source>
</evidence>
<proteinExistence type="inferred from homology"/>
<dbReference type="EnsemblMetazoa" id="Aqu2.1.26090_001">
    <property type="protein sequence ID" value="Aqu2.1.26090_001"/>
    <property type="gene ID" value="Aqu2.1.26090"/>
</dbReference>
<comment type="similarity">
    <text evidence="3">Belongs to the CFAP300 family.</text>
</comment>
<dbReference type="Proteomes" id="UP000007879">
    <property type="component" value="Unassembled WGS sequence"/>
</dbReference>
<comment type="subcellular location">
    <subcellularLocation>
        <location evidence="2">Cytoplasm</location>
        <location evidence="2">Cytoskeleton</location>
        <location evidence="2">Cilium axoneme</location>
    </subcellularLocation>
</comment>
<sequence>MSTDLEDRFEFTLVAHYNPLQDIETKSRETIELFEKWGMSSRMKSHTFFFNKFFQPYQREAFAKDFFASSVVSSTLQVLTPLEQWVSLNNTSVDKVTVEQVNASIINMDFFDRLYTSGAVRESSGSIVKCFDEMIDEFLVSDELRKVVLGDPVYESLYSTEERNEFLFKIFAHIVLGGPVNQYEDNVKPYLDTAKLLYKSLVSVVKDTETSSLSISSTVLKVGAKVGGIKMFPSSREHPQSFCYLVIDNIKRHVTVWYHIWS</sequence>
<dbReference type="PANTHER" id="PTHR31078:SF1">
    <property type="entry name" value="CILIA- AND FLAGELLA-ASSOCIATED PROTEIN 300"/>
    <property type="match status" value="1"/>
</dbReference>
<reference evidence="8" key="2">
    <citation type="submission" date="2017-05" db="UniProtKB">
        <authorList>
            <consortium name="EnsemblMetazoa"/>
        </authorList>
    </citation>
    <scope>IDENTIFICATION</scope>
</reference>
<dbReference type="KEGG" id="aqu:100639115"/>
<dbReference type="InterPro" id="IPR029416">
    <property type="entry name" value="CFAP300"/>
</dbReference>
<evidence type="ECO:0000256" key="6">
    <source>
        <dbReference type="ARBA" id="ARBA00023212"/>
    </source>
</evidence>
<evidence type="ECO:0000256" key="3">
    <source>
        <dbReference type="ARBA" id="ARBA00009205"/>
    </source>
</evidence>
<dbReference type="eggNOG" id="ENOG502QUFH">
    <property type="taxonomic scope" value="Eukaryota"/>
</dbReference>
<evidence type="ECO:0000313" key="9">
    <source>
        <dbReference type="Proteomes" id="UP000007879"/>
    </source>
</evidence>
<dbReference type="PANTHER" id="PTHR31078">
    <property type="entry name" value="CILIA- AND FLAGELLA-ASSOCIATED PROTEIN 300"/>
    <property type="match status" value="1"/>
</dbReference>
<reference evidence="9" key="1">
    <citation type="journal article" date="2010" name="Nature">
        <title>The Amphimedon queenslandica genome and the evolution of animal complexity.</title>
        <authorList>
            <person name="Srivastava M."/>
            <person name="Simakov O."/>
            <person name="Chapman J."/>
            <person name="Fahey B."/>
            <person name="Gauthier M.E."/>
            <person name="Mitros T."/>
            <person name="Richards G.S."/>
            <person name="Conaco C."/>
            <person name="Dacre M."/>
            <person name="Hellsten U."/>
            <person name="Larroux C."/>
            <person name="Putnam N.H."/>
            <person name="Stanke M."/>
            <person name="Adamska M."/>
            <person name="Darling A."/>
            <person name="Degnan S.M."/>
            <person name="Oakley T.H."/>
            <person name="Plachetzki D.C."/>
            <person name="Zhai Y."/>
            <person name="Adamski M."/>
            <person name="Calcino A."/>
            <person name="Cummins S.F."/>
            <person name="Goodstein D.M."/>
            <person name="Harris C."/>
            <person name="Jackson D.J."/>
            <person name="Leys S.P."/>
            <person name="Shu S."/>
            <person name="Woodcroft B.J."/>
            <person name="Vervoort M."/>
            <person name="Kosik K.S."/>
            <person name="Manning G."/>
            <person name="Degnan B.M."/>
            <person name="Rokhsar D.S."/>
        </authorList>
    </citation>
    <scope>NUCLEOTIDE SEQUENCE [LARGE SCALE GENOMIC DNA]</scope>
</reference>
<keyword evidence="9" id="KW-1185">Reference proteome</keyword>
<dbReference type="AlphaFoldDB" id="A0A1X7UEM3"/>
<evidence type="ECO:0000256" key="2">
    <source>
        <dbReference type="ARBA" id="ARBA00004430"/>
    </source>
</evidence>
<dbReference type="GO" id="GO:0005930">
    <property type="term" value="C:axoneme"/>
    <property type="evidence" value="ECO:0007669"/>
    <property type="project" value="UniProtKB-SubCell"/>
</dbReference>
<keyword evidence="6" id="KW-0206">Cytoskeleton</keyword>
<dbReference type="OrthoDB" id="10259249at2759"/>
<gene>
    <name evidence="8" type="primary">100639115</name>
</gene>
<protein>
    <recommendedName>
        <fullName evidence="4">Cilia- and flagella-associated protein 300</fullName>
    </recommendedName>
</protein>
<keyword evidence="5" id="KW-0963">Cytoplasm</keyword>
<evidence type="ECO:0000256" key="5">
    <source>
        <dbReference type="ARBA" id="ARBA00022490"/>
    </source>
</evidence>
<accession>A0A1X7UEM3</accession>
<organism evidence="8">
    <name type="scientific">Amphimedon queenslandica</name>
    <name type="common">Sponge</name>
    <dbReference type="NCBI Taxonomy" id="400682"/>
    <lineage>
        <taxon>Eukaryota</taxon>
        <taxon>Metazoa</taxon>
        <taxon>Porifera</taxon>
        <taxon>Demospongiae</taxon>
        <taxon>Heteroscleromorpha</taxon>
        <taxon>Haplosclerida</taxon>
        <taxon>Niphatidae</taxon>
        <taxon>Amphimedon</taxon>
    </lineage>
</organism>
<dbReference type="STRING" id="400682.A0A1X7UEM3"/>
<dbReference type="Pfam" id="PF14926">
    <property type="entry name" value="CFAP300"/>
    <property type="match status" value="1"/>
</dbReference>
<comment type="function">
    <text evidence="1">Cilium- and flagellum-specific protein that plays a role in axonemal structure organization and motility. May play a role in outer and inner dynein arm assembly.</text>
</comment>
<dbReference type="InParanoid" id="A0A1X7UEM3"/>
<evidence type="ECO:0000256" key="4">
    <source>
        <dbReference type="ARBA" id="ARBA00022174"/>
    </source>
</evidence>
<dbReference type="FunCoup" id="A0A1X7UEM3">
    <property type="interactions" value="4"/>
</dbReference>
<evidence type="ECO:0000313" key="8">
    <source>
        <dbReference type="EnsemblMetazoa" id="Aqu2.1.26090_001"/>
    </source>
</evidence>
<dbReference type="EnsemblMetazoa" id="XM_019999254.1">
    <property type="protein sequence ID" value="XP_019854813.1"/>
    <property type="gene ID" value="LOC100639115"/>
</dbReference>
<keyword evidence="7" id="KW-0966">Cell projection</keyword>
<evidence type="ECO:0000256" key="7">
    <source>
        <dbReference type="ARBA" id="ARBA00023273"/>
    </source>
</evidence>